<comment type="subcellular location">
    <subcellularLocation>
        <location evidence="1">Secreted</location>
    </subcellularLocation>
</comment>
<dbReference type="AlphaFoldDB" id="A0A1B0D4J6"/>
<dbReference type="Pfam" id="PF01395">
    <property type="entry name" value="PBP_GOBP"/>
    <property type="match status" value="1"/>
</dbReference>
<keyword evidence="7" id="KW-1185">Reference proteome</keyword>
<dbReference type="VEuPathDB" id="VectorBase:PPAPM1_009655"/>
<dbReference type="PANTHER" id="PTHR11857">
    <property type="entry name" value="ODORANT BINDING PROTEIN-RELATED"/>
    <property type="match status" value="1"/>
</dbReference>
<dbReference type="FunFam" id="1.10.238.20:FF:000001">
    <property type="entry name" value="General odorant-binding protein lush"/>
    <property type="match status" value="1"/>
</dbReference>
<evidence type="ECO:0000256" key="2">
    <source>
        <dbReference type="ARBA" id="ARBA00008098"/>
    </source>
</evidence>
<evidence type="ECO:0000256" key="1">
    <source>
        <dbReference type="ARBA" id="ARBA00004613"/>
    </source>
</evidence>
<dbReference type="GO" id="GO:0007608">
    <property type="term" value="P:sensory perception of smell"/>
    <property type="evidence" value="ECO:0007669"/>
    <property type="project" value="TreeGrafter"/>
</dbReference>
<dbReference type="Proteomes" id="UP000092462">
    <property type="component" value="Unassembled WGS sequence"/>
</dbReference>
<dbReference type="InterPro" id="IPR006170">
    <property type="entry name" value="PBP/GOBP"/>
</dbReference>
<evidence type="ECO:0000256" key="3">
    <source>
        <dbReference type="ARBA" id="ARBA00022525"/>
    </source>
</evidence>
<evidence type="ECO:0008006" key="8">
    <source>
        <dbReference type="Google" id="ProtNLM"/>
    </source>
</evidence>
<dbReference type="PANTHER" id="PTHR11857:SF43">
    <property type="entry name" value="GEO07291P1-RELATED"/>
    <property type="match status" value="1"/>
</dbReference>
<dbReference type="SMART" id="SM00708">
    <property type="entry name" value="PhBP"/>
    <property type="match status" value="1"/>
</dbReference>
<dbReference type="GO" id="GO:0005549">
    <property type="term" value="F:odorant binding"/>
    <property type="evidence" value="ECO:0007669"/>
    <property type="project" value="InterPro"/>
</dbReference>
<keyword evidence="3" id="KW-0964">Secreted</keyword>
<organism evidence="6 7">
    <name type="scientific">Phlebotomus papatasi</name>
    <name type="common">Sandfly</name>
    <dbReference type="NCBI Taxonomy" id="29031"/>
    <lineage>
        <taxon>Eukaryota</taxon>
        <taxon>Metazoa</taxon>
        <taxon>Ecdysozoa</taxon>
        <taxon>Arthropoda</taxon>
        <taxon>Hexapoda</taxon>
        <taxon>Insecta</taxon>
        <taxon>Pterygota</taxon>
        <taxon>Neoptera</taxon>
        <taxon>Endopterygota</taxon>
        <taxon>Diptera</taxon>
        <taxon>Nematocera</taxon>
        <taxon>Psychodoidea</taxon>
        <taxon>Psychodidae</taxon>
        <taxon>Phlebotomus</taxon>
        <taxon>Phlebotomus</taxon>
    </lineage>
</organism>
<dbReference type="VEuPathDB" id="VectorBase:PPAI002404"/>
<evidence type="ECO:0000313" key="7">
    <source>
        <dbReference type="Proteomes" id="UP000092462"/>
    </source>
</evidence>
<dbReference type="Gene3D" id="1.10.238.20">
    <property type="entry name" value="Pheromone/general odorant binding protein domain"/>
    <property type="match status" value="1"/>
</dbReference>
<accession>A0A1B0D4J6</accession>
<dbReference type="SUPFAM" id="SSF47565">
    <property type="entry name" value="Insect pheromone/odorant-binding proteins"/>
    <property type="match status" value="1"/>
</dbReference>
<protein>
    <recommendedName>
        <fullName evidence="8">Odorant binding protein</fullName>
    </recommendedName>
</protein>
<dbReference type="EnsemblMetazoa" id="PPAI002404-RA">
    <property type="protein sequence ID" value="PPAI002404-PA"/>
    <property type="gene ID" value="PPAI002404"/>
</dbReference>
<dbReference type="GO" id="GO:0005615">
    <property type="term" value="C:extracellular space"/>
    <property type="evidence" value="ECO:0007669"/>
    <property type="project" value="TreeGrafter"/>
</dbReference>
<name>A0A1B0D4J6_PHLPP</name>
<keyword evidence="4" id="KW-0800">Toxin</keyword>
<evidence type="ECO:0000256" key="5">
    <source>
        <dbReference type="ARBA" id="ARBA00022729"/>
    </source>
</evidence>
<sequence>MKFTSAFFLFAFVTIATAITEEQKKKAQEHMQACSQEIGVSADKVANIRKGDFSNSDEKTQCFVDCFFKKVGFMNGDGAFQEKVAIEKLSQGDTDRRKVEQVVNKCKGEKGAGKCETAYKIYKCSYEARAELL</sequence>
<proteinExistence type="inferred from homology"/>
<dbReference type="GO" id="GO:0090729">
    <property type="term" value="F:toxin activity"/>
    <property type="evidence" value="ECO:0007669"/>
    <property type="project" value="UniProtKB-KW"/>
</dbReference>
<dbReference type="EMBL" id="AJVK01003282">
    <property type="status" value="NOT_ANNOTATED_CDS"/>
    <property type="molecule type" value="Genomic_DNA"/>
</dbReference>
<evidence type="ECO:0000256" key="4">
    <source>
        <dbReference type="ARBA" id="ARBA00022656"/>
    </source>
</evidence>
<dbReference type="InterPro" id="IPR036728">
    <property type="entry name" value="PBP_GOBP_sf"/>
</dbReference>
<keyword evidence="5" id="KW-0732">Signal</keyword>
<comment type="similarity">
    <text evidence="2">Belongs to the PBP/GOBP family.</text>
</comment>
<evidence type="ECO:0000313" key="6">
    <source>
        <dbReference type="EnsemblMetazoa" id="PPAI002404-PA"/>
    </source>
</evidence>
<reference evidence="6" key="1">
    <citation type="submission" date="2022-08" db="UniProtKB">
        <authorList>
            <consortium name="EnsemblMetazoa"/>
        </authorList>
    </citation>
    <scope>IDENTIFICATION</scope>
    <source>
        <strain evidence="6">Israel</strain>
    </source>
</reference>
<dbReference type="CDD" id="cd23992">
    <property type="entry name" value="PBP_GOBP"/>
    <property type="match status" value="1"/>
</dbReference>